<dbReference type="Proteomes" id="UP000005819">
    <property type="component" value="Unassembled WGS sequence"/>
</dbReference>
<accession>B0MZL8</accession>
<gene>
    <name evidence="1" type="ORF">ALIPUT_02592</name>
</gene>
<evidence type="ECO:0000313" key="1">
    <source>
        <dbReference type="EMBL" id="EDS03054.1"/>
    </source>
</evidence>
<dbReference type="OrthoDB" id="1030342at2"/>
<name>B0MZL8_9BACT</name>
<reference evidence="1" key="1">
    <citation type="submission" date="2007-10" db="EMBL/GenBank/DDBJ databases">
        <authorList>
            <person name="Fulton L."/>
            <person name="Clifton S."/>
            <person name="Fulton B."/>
            <person name="Xu J."/>
            <person name="Minx P."/>
            <person name="Pepin K.H."/>
            <person name="Johnson M."/>
            <person name="Thiruvilangam P."/>
            <person name="Bhonagiri V."/>
            <person name="Nash W.E."/>
            <person name="Mardis E.R."/>
            <person name="Wilson R.K."/>
        </authorList>
    </citation>
    <scope>NUCLEOTIDE SEQUENCE [LARGE SCALE GENOMIC DNA]</scope>
    <source>
        <strain evidence="1">DSM 17216</strain>
    </source>
</reference>
<dbReference type="HOGENOM" id="CLU_1412738_0_0_10"/>
<keyword evidence="2" id="KW-1185">Reference proteome</keyword>
<comment type="caution">
    <text evidence="1">The sequence shown here is derived from an EMBL/GenBank/DDBJ whole genome shotgun (WGS) entry which is preliminary data.</text>
</comment>
<reference evidence="1" key="2">
    <citation type="submission" date="2013-09" db="EMBL/GenBank/DDBJ databases">
        <title>Draft genome sequence of Alistipes putredinis (DSM 17216).</title>
        <authorList>
            <person name="Sudarsanam P."/>
            <person name="Ley R."/>
            <person name="Guruge J."/>
            <person name="Turnbaugh P.J."/>
            <person name="Mahowald M."/>
            <person name="Liep D."/>
            <person name="Gordon J."/>
        </authorList>
    </citation>
    <scope>NUCLEOTIDE SEQUENCE</scope>
    <source>
        <strain evidence="1">DSM 17216</strain>
    </source>
</reference>
<dbReference type="RefSeq" id="WP_004328635.1">
    <property type="nucleotide sequence ID" value="NZ_DS499577.1"/>
</dbReference>
<protein>
    <submittedName>
        <fullName evidence="1">Uncharacterized protein</fullName>
    </submittedName>
</protein>
<dbReference type="eggNOG" id="ENOG5033R98">
    <property type="taxonomic scope" value="Bacteria"/>
</dbReference>
<evidence type="ECO:0000313" key="2">
    <source>
        <dbReference type="Proteomes" id="UP000005819"/>
    </source>
</evidence>
<dbReference type="GeneID" id="73802976"/>
<proteinExistence type="predicted"/>
<dbReference type="EMBL" id="ABFK02000020">
    <property type="protein sequence ID" value="EDS03054.1"/>
    <property type="molecule type" value="Genomic_DNA"/>
</dbReference>
<dbReference type="AlphaFoldDB" id="B0MZL8"/>
<sequence>MRITLEQFCEQWAPKGNGRYLPNKMEFNTHDFVTMAGEYSKSRFRTSFAEGGLYGSGKLWPERKSRWGRRFTHPVMNDTGNLSRSIFGEAERMDRTNLTQRAYGERKKIFRRGARYAIWTKASNYHQHGKRGASQSYAAVHNTDPALGLYTVNQYSRRRPEHRQFIGISPKLNHTVNQLFIPILFRGFPFPNP</sequence>
<organism evidence="1 2">
    <name type="scientific">Alistipes putredinis DSM 17216</name>
    <dbReference type="NCBI Taxonomy" id="445970"/>
    <lineage>
        <taxon>Bacteria</taxon>
        <taxon>Pseudomonadati</taxon>
        <taxon>Bacteroidota</taxon>
        <taxon>Bacteroidia</taxon>
        <taxon>Bacteroidales</taxon>
        <taxon>Rikenellaceae</taxon>
        <taxon>Alistipes</taxon>
    </lineage>
</organism>